<feature type="compositionally biased region" description="Basic residues" evidence="8">
    <location>
        <begin position="8"/>
        <end position="20"/>
    </location>
</feature>
<dbReference type="Gene3D" id="3.90.70.10">
    <property type="entry name" value="Cysteine proteinases"/>
    <property type="match status" value="1"/>
</dbReference>
<evidence type="ECO:0000256" key="4">
    <source>
        <dbReference type="ARBA" id="ARBA00022670"/>
    </source>
</evidence>
<proteinExistence type="inferred from homology"/>
<dbReference type="InterPro" id="IPR050164">
    <property type="entry name" value="Peptidase_C19"/>
</dbReference>
<dbReference type="PANTHER" id="PTHR24006">
    <property type="entry name" value="UBIQUITIN CARBOXYL-TERMINAL HYDROLASE"/>
    <property type="match status" value="1"/>
</dbReference>
<evidence type="ECO:0000313" key="11">
    <source>
        <dbReference type="Proteomes" id="UP001140074"/>
    </source>
</evidence>
<feature type="domain" description="USP" evidence="9">
    <location>
        <begin position="218"/>
        <end position="724"/>
    </location>
</feature>
<keyword evidence="5" id="KW-0833">Ubl conjugation pathway</keyword>
<dbReference type="EMBL" id="JANBUY010000282">
    <property type="protein sequence ID" value="KAJ2860639.1"/>
    <property type="molecule type" value="Genomic_DNA"/>
</dbReference>
<dbReference type="GO" id="GO:0005634">
    <property type="term" value="C:nucleus"/>
    <property type="evidence" value="ECO:0007669"/>
    <property type="project" value="UniProtKB-SubCell"/>
</dbReference>
<dbReference type="InterPro" id="IPR028889">
    <property type="entry name" value="USP"/>
</dbReference>
<organism evidence="10 11">
    <name type="scientific">Coemansia aciculifera</name>
    <dbReference type="NCBI Taxonomy" id="417176"/>
    <lineage>
        <taxon>Eukaryota</taxon>
        <taxon>Fungi</taxon>
        <taxon>Fungi incertae sedis</taxon>
        <taxon>Zoopagomycota</taxon>
        <taxon>Kickxellomycotina</taxon>
        <taxon>Kickxellomycetes</taxon>
        <taxon>Kickxellales</taxon>
        <taxon>Kickxellaceae</taxon>
        <taxon>Coemansia</taxon>
    </lineage>
</organism>
<dbReference type="GO" id="GO:0004843">
    <property type="term" value="F:cysteine-type deubiquitinase activity"/>
    <property type="evidence" value="ECO:0007669"/>
    <property type="project" value="UniProtKB-EC"/>
</dbReference>
<evidence type="ECO:0000259" key="9">
    <source>
        <dbReference type="PROSITE" id="PS50235"/>
    </source>
</evidence>
<dbReference type="AlphaFoldDB" id="A0A9W8M3X7"/>
<feature type="region of interest" description="Disordered" evidence="8">
    <location>
        <begin position="652"/>
        <end position="674"/>
    </location>
</feature>
<comment type="similarity">
    <text evidence="2">Belongs to the peptidase C19 family.</text>
</comment>
<evidence type="ECO:0000256" key="8">
    <source>
        <dbReference type="SAM" id="MobiDB-lite"/>
    </source>
</evidence>
<evidence type="ECO:0000256" key="1">
    <source>
        <dbReference type="ARBA" id="ARBA00000707"/>
    </source>
</evidence>
<comment type="catalytic activity">
    <reaction evidence="1">
        <text>Thiol-dependent hydrolysis of ester, thioester, amide, peptide and isopeptide bonds formed by the C-terminal Gly of ubiquitin (a 76-residue protein attached to proteins as an intracellular targeting signal).</text>
        <dbReference type="EC" id="3.4.19.12"/>
    </reaction>
</comment>
<keyword evidence="11" id="KW-1185">Reference proteome</keyword>
<evidence type="ECO:0000256" key="3">
    <source>
        <dbReference type="ARBA" id="ARBA00012759"/>
    </source>
</evidence>
<keyword evidence="7" id="KW-0788">Thiol protease</keyword>
<feature type="compositionally biased region" description="Low complexity" evidence="8">
    <location>
        <begin position="32"/>
        <end position="41"/>
    </location>
</feature>
<evidence type="ECO:0000256" key="5">
    <source>
        <dbReference type="ARBA" id="ARBA00022786"/>
    </source>
</evidence>
<evidence type="ECO:0000256" key="2">
    <source>
        <dbReference type="ARBA" id="ARBA00009085"/>
    </source>
</evidence>
<evidence type="ECO:0000256" key="7">
    <source>
        <dbReference type="ARBA" id="ARBA00022807"/>
    </source>
</evidence>
<accession>A0A9W8M3X7</accession>
<evidence type="ECO:0000256" key="6">
    <source>
        <dbReference type="ARBA" id="ARBA00022801"/>
    </source>
</evidence>
<feature type="region of interest" description="Disordered" evidence="8">
    <location>
        <begin position="1"/>
        <end position="101"/>
    </location>
</feature>
<evidence type="ECO:0000313" key="10">
    <source>
        <dbReference type="EMBL" id="KAJ2860639.1"/>
    </source>
</evidence>
<dbReference type="PROSITE" id="PS50235">
    <property type="entry name" value="USP_3"/>
    <property type="match status" value="1"/>
</dbReference>
<dbReference type="Pfam" id="PF00443">
    <property type="entry name" value="UCH"/>
    <property type="match status" value="1"/>
</dbReference>
<dbReference type="Proteomes" id="UP001140074">
    <property type="component" value="Unassembled WGS sequence"/>
</dbReference>
<keyword evidence="4" id="KW-0645">Protease</keyword>
<dbReference type="GO" id="GO:0016579">
    <property type="term" value="P:protein deubiquitination"/>
    <property type="evidence" value="ECO:0007669"/>
    <property type="project" value="InterPro"/>
</dbReference>
<dbReference type="SUPFAM" id="SSF54001">
    <property type="entry name" value="Cysteine proteinases"/>
    <property type="match status" value="1"/>
</dbReference>
<dbReference type="GO" id="GO:0006508">
    <property type="term" value="P:proteolysis"/>
    <property type="evidence" value="ECO:0007669"/>
    <property type="project" value="UniProtKB-KW"/>
</dbReference>
<comment type="caution">
    <text evidence="10">The sequence shown here is derived from an EMBL/GenBank/DDBJ whole genome shotgun (WGS) entry which is preliminary data.</text>
</comment>
<dbReference type="GO" id="GO:0005829">
    <property type="term" value="C:cytosol"/>
    <property type="evidence" value="ECO:0007669"/>
    <property type="project" value="TreeGrafter"/>
</dbReference>
<dbReference type="EC" id="3.4.19.12" evidence="3"/>
<dbReference type="InterPro" id="IPR038765">
    <property type="entry name" value="Papain-like_cys_pep_sf"/>
</dbReference>
<gene>
    <name evidence="10" type="ORF">GGH94_005390</name>
</gene>
<name>A0A9W8M3X7_9FUNG</name>
<feature type="compositionally biased region" description="Basic residues" evidence="8">
    <location>
        <begin position="87"/>
        <end position="101"/>
    </location>
</feature>
<reference evidence="10" key="1">
    <citation type="submission" date="2022-07" db="EMBL/GenBank/DDBJ databases">
        <title>Phylogenomic reconstructions and comparative analyses of Kickxellomycotina fungi.</title>
        <authorList>
            <person name="Reynolds N.K."/>
            <person name="Stajich J.E."/>
            <person name="Barry K."/>
            <person name="Grigoriev I.V."/>
            <person name="Crous P."/>
            <person name="Smith M.E."/>
        </authorList>
    </citation>
    <scope>NUCLEOTIDE SEQUENCE</scope>
    <source>
        <strain evidence="10">RSA 476</strain>
    </source>
</reference>
<protein>
    <recommendedName>
        <fullName evidence="3">ubiquitinyl hydrolase 1</fullName>
        <ecNumber evidence="3">3.4.19.12</ecNumber>
    </recommendedName>
</protein>
<keyword evidence="6" id="KW-0378">Hydrolase</keyword>
<feature type="region of interest" description="Disordered" evidence="8">
    <location>
        <begin position="482"/>
        <end position="536"/>
    </location>
</feature>
<feature type="compositionally biased region" description="Basic and acidic residues" evidence="8">
    <location>
        <begin position="482"/>
        <end position="495"/>
    </location>
</feature>
<sequence length="733" mass="81848">MALDEKASKRRSMSHTIRRSLRAEWPTPVHQPSPASSLSSSIMDRRQSKSQGETVRSLVTLLRPTPGDLGRSGTPSSTASSAEKGKQHSYWRHRPSSHHARKVLEKISTVYHRPAKEPSQHHHHRHLSHLFHTNEYPQSDDPSTGQSALERKKKIETVYGQGLELARQLDTFALNRMEVAEYLSRTRWDADAAIQRIQILYLTRVGVLYDIDPRIQICGAVNSGGTTCYIDSLLMALFGAQSSCDGLLYMRGDLGSEAANQLQAVCRLVVNYLRAGELVDASLIEEVRTVLHSCGWLGDDNGCPPANRYTQQDVSELYMFLMERLQMPYLPLEVRMVHGADYDEADSRMVTQRVLELSLPDDDSDSLEQPLLLQSLLERYFFDNRVEQLERSLKADGRDTKRSKVPDRVRTNAWSILSMYPFYTPQSELGNSNATYPVDAPLVVPLLVKRYRVDNQGVVHRIRRRVIAPVVLDMTNIISQGTDRDTSTELGDRKGRPTAALEGGDVFIKSPAPAHRARSRRKSSQSEASPPPYSSNEQYRLVLRSAICHKGQDANSGHYISLSTRLRAVSQPKAAQSTKFIVPVVPSLTKTLTIPAGSPQIQSTASEPNRRRCSCPDLRSSLLDKAQAGGDVSIRRTVDTNASSSKCTAYSVENQQEPPPPPYAHASWDSVATGEPTPTVSDFVRFDDLDIAHGRVQQFSTDDGRRQCLEEISRDGYLLFYVLQRATGVSSLV</sequence>
<dbReference type="InterPro" id="IPR001394">
    <property type="entry name" value="Peptidase_C19_UCH"/>
</dbReference>
<dbReference type="PANTHER" id="PTHR24006:SF722">
    <property type="entry name" value="UBIQUITIN CARBOXYL-TERMINAL HYDROLASE 48"/>
    <property type="match status" value="1"/>
</dbReference>